<evidence type="ECO:0000313" key="1">
    <source>
        <dbReference type="EMBL" id="PHV71652.1"/>
    </source>
</evidence>
<keyword evidence="2" id="KW-1185">Reference proteome</keyword>
<protein>
    <submittedName>
        <fullName evidence="1">MBL fold metallo-hydrolase</fullName>
    </submittedName>
</protein>
<proteinExistence type="predicted"/>
<organism evidence="1 2">
    <name type="scientific">Sporanaerobium hydrogeniformans</name>
    <dbReference type="NCBI Taxonomy" id="3072179"/>
    <lineage>
        <taxon>Bacteria</taxon>
        <taxon>Bacillati</taxon>
        <taxon>Bacillota</taxon>
        <taxon>Clostridia</taxon>
        <taxon>Lachnospirales</taxon>
        <taxon>Lachnospiraceae</taxon>
        <taxon>Sporanaerobium</taxon>
    </lineage>
</organism>
<comment type="caution">
    <text evidence="1">The sequence shown here is derived from an EMBL/GenBank/DDBJ whole genome shotgun (WGS) entry which is preliminary data.</text>
</comment>
<evidence type="ECO:0000313" key="2">
    <source>
        <dbReference type="Proteomes" id="UP000224460"/>
    </source>
</evidence>
<gene>
    <name evidence="1" type="ORF">CS063_03555</name>
</gene>
<name>A0AC61DFF2_9FIRM</name>
<dbReference type="EMBL" id="PEDL01000002">
    <property type="protein sequence ID" value="PHV71652.1"/>
    <property type="molecule type" value="Genomic_DNA"/>
</dbReference>
<dbReference type="Proteomes" id="UP000224460">
    <property type="component" value="Unassembled WGS sequence"/>
</dbReference>
<accession>A0AC61DFF2</accession>
<sequence length="211" mass="23628">MIQRVTVGMLQEHTYFFIDEKTKHGFVIDPGAEGKRLLDYIKEKGWVIEKILLTHGHFDHMGAADFLKQELHCPIVCHEEGKAYLSDPAWNMSGALGEHFICEADSYVKHGDFIRLEANDKMTLRVIHAPGHTLDGIAFYCEEEGVAFVGDILFAGAIGRSDLPGGNMQRLMSAIRAQLFTLPENTVVYPGHGDTTTIGKEKETNPFFNFD</sequence>
<reference evidence="1" key="1">
    <citation type="submission" date="2017-10" db="EMBL/GenBank/DDBJ databases">
        <title>Genome sequence of cellulolytic Lachnospiraceae bacterium XHS1971 isolated from hotspring sediment.</title>
        <authorList>
            <person name="Vasudevan G."/>
            <person name="Joshi A.J."/>
            <person name="Hivarkar S."/>
            <person name="Lanjekar V.B."/>
            <person name="Dhakephalkar P.K."/>
            <person name="Dagar S."/>
        </authorList>
    </citation>
    <scope>NUCLEOTIDE SEQUENCE</scope>
    <source>
        <strain evidence="1">XHS1971</strain>
    </source>
</reference>